<feature type="region of interest" description="Disordered" evidence="1">
    <location>
        <begin position="642"/>
        <end position="663"/>
    </location>
</feature>
<feature type="compositionally biased region" description="Polar residues" evidence="1">
    <location>
        <begin position="188"/>
        <end position="202"/>
    </location>
</feature>
<sequence length="836" mass="89895">MLQPRPSSSEAFQSGSPGQQHQRNNQMPRTIYNTSVNGMGAGAYRGHTSTSPVSPYTFTTTPILQNGQNPLRQHPTGPQPPRLENRTASAPSLPLTLQASLQNSATSSRPRPPAITSSSTPLSNSNIYAPQLQTSKDDFSTSTLSSKQSNTRLDLNPPSLPPASYAAVAKSSPDRYRRNHRRAETSGALGTSSSAQNGSAMPSGSGMATVGHLYTHPTQTASTPTLTSYPSYRGAQSPLANEYNSGVQPRLTSKDDINLQRERQAQADLAKRYRRRSISSLEVKDYAHLSETSVLAQQAAQPKTYAAMLAGPAPQPQERREIRSTSTMERPTSSHGRNSSNESSSSSPSTVQSAAKQLSSSKRFEFSSSKAQEATPIAKNEAKVVNIPARGPSEANKRLTNPSPLSKPMTVSPEVIPTRDASAAPEQPKPAAPTMAQPTSSHSGIPESPAAQHLAALNKKEGKKDGKSSRLRRAFSFGSAAELRKASAENSANNASNERAKLRKERYHDEQEAQQAAEIQKQEEAGLGAGIYSGQGHFFTGSTDNLSISSTASSASVMIRKMGKGMKKGSRSLVGLFRPKSVVGVPAADSAVPEPSMAQVSMVTVEAEREKVNVNVNPHDQAGGGTGFPKLERNSLDAARVVPEPLPFSDRDSSRGRRSIVGGEEERAKVLAAVKKGILKRNGTDSGNSSPVTRPVDSKAPDFNLPQIPHFNESPHSSAPSTPADEHGPRNGHRRTDSVNIEGEDYFLSTLHFANGGGESKSVPGTPRSSAARGVTFDPRKQFYDTWPPGEYDRRGEIATCNRLTPMLAQQIKEELNTFKMEMEVHTESKVYTHFF</sequence>
<keyword evidence="3" id="KW-1185">Reference proteome</keyword>
<evidence type="ECO:0008006" key="4">
    <source>
        <dbReference type="Google" id="ProtNLM"/>
    </source>
</evidence>
<feature type="compositionally biased region" description="Polar residues" evidence="1">
    <location>
        <begin position="47"/>
        <end position="71"/>
    </location>
</feature>
<comment type="caution">
    <text evidence="2">The sequence shown here is derived from an EMBL/GenBank/DDBJ whole genome shotgun (WGS) entry which is preliminary data.</text>
</comment>
<dbReference type="PANTHER" id="PTHR12751">
    <property type="entry name" value="PHOSPHATASE AND ACTIN REGULATOR PHACTR"/>
    <property type="match status" value="1"/>
</dbReference>
<evidence type="ECO:0000313" key="2">
    <source>
        <dbReference type="EMBL" id="KAK3178392.1"/>
    </source>
</evidence>
<feature type="compositionally biased region" description="Polar residues" evidence="1">
    <location>
        <begin position="101"/>
        <end position="153"/>
    </location>
</feature>
<accession>A0AAE0DPW4</accession>
<dbReference type="GO" id="GO:0030036">
    <property type="term" value="P:actin cytoskeleton organization"/>
    <property type="evidence" value="ECO:0007669"/>
    <property type="project" value="TreeGrafter"/>
</dbReference>
<feature type="region of interest" description="Disordered" evidence="1">
    <location>
        <begin position="679"/>
        <end position="737"/>
    </location>
</feature>
<name>A0AAE0DPW4_9LECA</name>
<evidence type="ECO:0000313" key="3">
    <source>
        <dbReference type="Proteomes" id="UP001276659"/>
    </source>
</evidence>
<protein>
    <recommendedName>
        <fullName evidence="4">Protein BNI4</fullName>
    </recommendedName>
</protein>
<evidence type="ECO:0000256" key="1">
    <source>
        <dbReference type="SAM" id="MobiDB-lite"/>
    </source>
</evidence>
<dbReference type="EMBL" id="JASNWA010000003">
    <property type="protein sequence ID" value="KAK3178392.1"/>
    <property type="molecule type" value="Genomic_DNA"/>
</dbReference>
<organism evidence="2 3">
    <name type="scientific">Lepraria neglecta</name>
    <dbReference type="NCBI Taxonomy" id="209136"/>
    <lineage>
        <taxon>Eukaryota</taxon>
        <taxon>Fungi</taxon>
        <taxon>Dikarya</taxon>
        <taxon>Ascomycota</taxon>
        <taxon>Pezizomycotina</taxon>
        <taxon>Lecanoromycetes</taxon>
        <taxon>OSLEUM clade</taxon>
        <taxon>Lecanoromycetidae</taxon>
        <taxon>Lecanorales</taxon>
        <taxon>Lecanorineae</taxon>
        <taxon>Stereocaulaceae</taxon>
        <taxon>Lepraria</taxon>
    </lineage>
</organism>
<feature type="compositionally biased region" description="Polar residues" evidence="1">
    <location>
        <begin position="238"/>
        <end position="251"/>
    </location>
</feature>
<dbReference type="PANTHER" id="PTHR12751:SF18">
    <property type="entry name" value="PHOSPHATASE AND ACTIN REGULATOR 1"/>
    <property type="match status" value="1"/>
</dbReference>
<reference evidence="2" key="1">
    <citation type="submission" date="2022-11" db="EMBL/GenBank/DDBJ databases">
        <title>Chromosomal genome sequence assembly and mating type (MAT) locus characterization of the leprose asexual lichenized fungus Lepraria neglecta (Nyl.) Erichsen.</title>
        <authorList>
            <person name="Allen J.L."/>
            <person name="Pfeffer B."/>
        </authorList>
    </citation>
    <scope>NUCLEOTIDE SEQUENCE</scope>
    <source>
        <strain evidence="2">Allen 5258</strain>
    </source>
</reference>
<gene>
    <name evidence="2" type="ORF">OEA41_000527</name>
</gene>
<feature type="compositionally biased region" description="Polar residues" evidence="1">
    <location>
        <begin position="216"/>
        <end position="230"/>
    </location>
</feature>
<dbReference type="AlphaFoldDB" id="A0AAE0DPW4"/>
<feature type="region of interest" description="Disordered" evidence="1">
    <location>
        <begin position="1"/>
        <end position="88"/>
    </location>
</feature>
<proteinExistence type="predicted"/>
<dbReference type="Proteomes" id="UP001276659">
    <property type="component" value="Unassembled WGS sequence"/>
</dbReference>
<dbReference type="GO" id="GO:0003779">
    <property type="term" value="F:actin binding"/>
    <property type="evidence" value="ECO:0007669"/>
    <property type="project" value="TreeGrafter"/>
</dbReference>
<feature type="compositionally biased region" description="Basic and acidic residues" evidence="1">
    <location>
        <begin position="724"/>
        <end position="737"/>
    </location>
</feature>
<feature type="region of interest" description="Disordered" evidence="1">
    <location>
        <begin position="101"/>
        <end position="260"/>
    </location>
</feature>
<feature type="region of interest" description="Disordered" evidence="1">
    <location>
        <begin position="483"/>
        <end position="518"/>
    </location>
</feature>
<feature type="compositionally biased region" description="Low complexity" evidence="1">
    <location>
        <begin position="488"/>
        <end position="497"/>
    </location>
</feature>
<feature type="compositionally biased region" description="Polar residues" evidence="1">
    <location>
        <begin position="1"/>
        <end position="37"/>
    </location>
</feature>
<feature type="region of interest" description="Disordered" evidence="1">
    <location>
        <begin position="309"/>
        <end position="450"/>
    </location>
</feature>
<feature type="compositionally biased region" description="Low complexity" evidence="1">
    <location>
        <begin position="333"/>
        <end position="353"/>
    </location>
</feature>